<name>A0AAF0QNX8_SOLVR</name>
<sequence length="40" mass="4342">MISFNAPRCFDDLLTSVGTRSTTGYACQGSNVVQLESCLR</sequence>
<gene>
    <name evidence="1" type="ORF">MTR67_019310</name>
</gene>
<proteinExistence type="predicted"/>
<dbReference type="EMBL" id="CP133615">
    <property type="protein sequence ID" value="WMV25925.1"/>
    <property type="molecule type" value="Genomic_DNA"/>
</dbReference>
<organism evidence="1 2">
    <name type="scientific">Solanum verrucosum</name>
    <dbReference type="NCBI Taxonomy" id="315347"/>
    <lineage>
        <taxon>Eukaryota</taxon>
        <taxon>Viridiplantae</taxon>
        <taxon>Streptophyta</taxon>
        <taxon>Embryophyta</taxon>
        <taxon>Tracheophyta</taxon>
        <taxon>Spermatophyta</taxon>
        <taxon>Magnoliopsida</taxon>
        <taxon>eudicotyledons</taxon>
        <taxon>Gunneridae</taxon>
        <taxon>Pentapetalae</taxon>
        <taxon>asterids</taxon>
        <taxon>lamiids</taxon>
        <taxon>Solanales</taxon>
        <taxon>Solanaceae</taxon>
        <taxon>Solanoideae</taxon>
        <taxon>Solaneae</taxon>
        <taxon>Solanum</taxon>
    </lineage>
</organism>
<dbReference type="Proteomes" id="UP001234989">
    <property type="component" value="Chromosome 4"/>
</dbReference>
<protein>
    <submittedName>
        <fullName evidence="1">Uncharacterized protein</fullName>
    </submittedName>
</protein>
<accession>A0AAF0QNX8</accession>
<reference evidence="1" key="1">
    <citation type="submission" date="2023-08" db="EMBL/GenBank/DDBJ databases">
        <title>A de novo genome assembly of Solanum verrucosum Schlechtendal, a Mexican diploid species geographically isolated from the other diploid A-genome species in potato relatives.</title>
        <authorList>
            <person name="Hosaka K."/>
        </authorList>
    </citation>
    <scope>NUCLEOTIDE SEQUENCE</scope>
    <source>
        <tissue evidence="1">Young leaves</tissue>
    </source>
</reference>
<dbReference type="AlphaFoldDB" id="A0AAF0QNX8"/>
<evidence type="ECO:0000313" key="1">
    <source>
        <dbReference type="EMBL" id="WMV25925.1"/>
    </source>
</evidence>
<evidence type="ECO:0000313" key="2">
    <source>
        <dbReference type="Proteomes" id="UP001234989"/>
    </source>
</evidence>
<keyword evidence="2" id="KW-1185">Reference proteome</keyword>